<gene>
    <name evidence="3" type="ORF">ESB13_09650</name>
</gene>
<dbReference type="AlphaFoldDB" id="A0A4V1MAT8"/>
<comment type="caution">
    <text evidence="3">The sequence shown here is derived from an EMBL/GenBank/DDBJ whole genome shotgun (WGS) entry which is preliminary data.</text>
</comment>
<dbReference type="Proteomes" id="UP000290545">
    <property type="component" value="Unassembled WGS sequence"/>
</dbReference>
<evidence type="ECO:0000313" key="3">
    <source>
        <dbReference type="EMBL" id="RXK87026.1"/>
    </source>
</evidence>
<reference evidence="3 4" key="1">
    <citation type="submission" date="2019-01" db="EMBL/GenBank/DDBJ databases">
        <title>Filimonas sp. strain TTM-71.</title>
        <authorList>
            <person name="Chen W.-M."/>
        </authorList>
    </citation>
    <scope>NUCLEOTIDE SEQUENCE [LARGE SCALE GENOMIC DNA]</scope>
    <source>
        <strain evidence="3 4">TTM-71</strain>
    </source>
</reference>
<evidence type="ECO:0000256" key="1">
    <source>
        <dbReference type="PROSITE-ProRule" id="PRU00325"/>
    </source>
</evidence>
<feature type="domain" description="SWIM-type" evidence="2">
    <location>
        <begin position="77"/>
        <end position="113"/>
    </location>
</feature>
<accession>A0A4V1MAT8</accession>
<dbReference type="PROSITE" id="PS50966">
    <property type="entry name" value="ZF_SWIM"/>
    <property type="match status" value="1"/>
</dbReference>
<sequence>MAKKSKSSSVSSLPSLNPFYYIPLDNEDYQLTLDVLNNNTDPLIKKRSTWFYPAITFINFSRSGILKISTSKEKEKYVISIKLEKNKIGLHCSCKNKDYHICTHVYGTFDRLLSYGNRNFLNQFTPKGIYETAIKHKKYFQIKNSHYGLEIINKLSGCVYNSSLSKGFEGINNILNLRCDNQGTEDRTKTVTYLIIQPNRFQKLPILLPCEGKLNKEGTNVIGFDNFPIKEDHDYSITLTENQKALNKICFIIRELSKDITGELFEFGEERKYVELLDNIYTHWKTAVSLLESERFLYKYWGYRYSNRKQKAIKKNARPVKISSDSPQIHFQLSDKGDYQQLVPKLVVRNKILNSYISFGVFFIHHFESETVYMLPSIRDIAACEFIRNYENKVNVFKEHRNMFKQTFLDPLKKCYQVISK</sequence>
<keyword evidence="1" id="KW-0479">Metal-binding</keyword>
<organism evidence="3 4">
    <name type="scientific">Filimonas effusa</name>
    <dbReference type="NCBI Taxonomy" id="2508721"/>
    <lineage>
        <taxon>Bacteria</taxon>
        <taxon>Pseudomonadati</taxon>
        <taxon>Bacteroidota</taxon>
        <taxon>Chitinophagia</taxon>
        <taxon>Chitinophagales</taxon>
        <taxon>Chitinophagaceae</taxon>
        <taxon>Filimonas</taxon>
    </lineage>
</organism>
<evidence type="ECO:0000313" key="4">
    <source>
        <dbReference type="Proteomes" id="UP000290545"/>
    </source>
</evidence>
<proteinExistence type="predicted"/>
<keyword evidence="1" id="KW-0862">Zinc</keyword>
<keyword evidence="4" id="KW-1185">Reference proteome</keyword>
<evidence type="ECO:0000259" key="2">
    <source>
        <dbReference type="PROSITE" id="PS50966"/>
    </source>
</evidence>
<protein>
    <recommendedName>
        <fullName evidence="2">SWIM-type domain-containing protein</fullName>
    </recommendedName>
</protein>
<keyword evidence="1" id="KW-0863">Zinc-finger</keyword>
<name>A0A4V1MAT8_9BACT</name>
<dbReference type="RefSeq" id="WP_129002776.1">
    <property type="nucleotide sequence ID" value="NZ_SDHZ01000001.1"/>
</dbReference>
<dbReference type="EMBL" id="SDHZ01000001">
    <property type="protein sequence ID" value="RXK87026.1"/>
    <property type="molecule type" value="Genomic_DNA"/>
</dbReference>
<dbReference type="GO" id="GO:0008270">
    <property type="term" value="F:zinc ion binding"/>
    <property type="evidence" value="ECO:0007669"/>
    <property type="project" value="UniProtKB-KW"/>
</dbReference>
<dbReference type="OrthoDB" id="631891at2"/>
<dbReference type="InterPro" id="IPR007527">
    <property type="entry name" value="Znf_SWIM"/>
</dbReference>